<name>A0ABR8SRW7_9BACL</name>
<evidence type="ECO:0000259" key="2">
    <source>
        <dbReference type="PROSITE" id="PS50943"/>
    </source>
</evidence>
<gene>
    <name evidence="3" type="ORF">H9648_19570</name>
</gene>
<evidence type="ECO:0000256" key="1">
    <source>
        <dbReference type="ARBA" id="ARBA00023125"/>
    </source>
</evidence>
<organism evidence="3 4">
    <name type="scientific">Fictibacillus norfolkensis</name>
    <dbReference type="NCBI Taxonomy" id="2762233"/>
    <lineage>
        <taxon>Bacteria</taxon>
        <taxon>Bacillati</taxon>
        <taxon>Bacillota</taxon>
        <taxon>Bacilli</taxon>
        <taxon>Bacillales</taxon>
        <taxon>Fictibacillaceae</taxon>
        <taxon>Fictibacillus</taxon>
    </lineage>
</organism>
<keyword evidence="4" id="KW-1185">Reference proteome</keyword>
<protein>
    <submittedName>
        <fullName evidence="3">Transcriptional regulator</fullName>
    </submittedName>
</protein>
<feature type="domain" description="HTH cro/C1-type" evidence="2">
    <location>
        <begin position="10"/>
        <end position="65"/>
    </location>
</feature>
<reference evidence="3 4" key="1">
    <citation type="submission" date="2020-08" db="EMBL/GenBank/DDBJ databases">
        <title>A Genomic Blueprint of the Chicken Gut Microbiome.</title>
        <authorList>
            <person name="Gilroy R."/>
            <person name="Ravi A."/>
            <person name="Getino M."/>
            <person name="Pursley I."/>
            <person name="Horton D.L."/>
            <person name="Alikhan N.-F."/>
            <person name="Baker D."/>
            <person name="Gharbi K."/>
            <person name="Hall N."/>
            <person name="Watson M."/>
            <person name="Adriaenssens E.M."/>
            <person name="Foster-Nyarko E."/>
            <person name="Jarju S."/>
            <person name="Secka A."/>
            <person name="Antonio M."/>
            <person name="Oren A."/>
            <person name="Chaudhuri R."/>
            <person name="La Ragione R.M."/>
            <person name="Hildebrand F."/>
            <person name="Pallen M.J."/>
        </authorList>
    </citation>
    <scope>NUCLEOTIDE SEQUENCE [LARGE SCALE GENOMIC DNA]</scope>
    <source>
        <strain evidence="3 4">Sa2CUA10</strain>
    </source>
</reference>
<dbReference type="CDD" id="cd00093">
    <property type="entry name" value="HTH_XRE"/>
    <property type="match status" value="1"/>
</dbReference>
<proteinExistence type="predicted"/>
<evidence type="ECO:0000313" key="4">
    <source>
        <dbReference type="Proteomes" id="UP000603641"/>
    </source>
</evidence>
<keyword evidence="1" id="KW-0238">DNA-binding</keyword>
<dbReference type="PANTHER" id="PTHR46797:SF1">
    <property type="entry name" value="METHYLPHOSPHONATE SYNTHASE"/>
    <property type="match status" value="1"/>
</dbReference>
<evidence type="ECO:0000313" key="3">
    <source>
        <dbReference type="EMBL" id="MBD7966249.1"/>
    </source>
</evidence>
<sequence>MDAAEFGAYIKTLRKNNGFTLIDLGEQTQLSQPYLSQIENGKKGIPSPEILRKLAEPLGVSYINLMEKAGYYAESSFILHAEEFFNEVENEIKIEKQFREISPKNSKPINIADILKKPKIFYNDHLINEHDKKLITAYLDILYSGRSKKEE</sequence>
<dbReference type="InterPro" id="IPR010982">
    <property type="entry name" value="Lambda_DNA-bd_dom_sf"/>
</dbReference>
<dbReference type="PANTHER" id="PTHR46797">
    <property type="entry name" value="HTH-TYPE TRANSCRIPTIONAL REGULATOR"/>
    <property type="match status" value="1"/>
</dbReference>
<dbReference type="SMART" id="SM00530">
    <property type="entry name" value="HTH_XRE"/>
    <property type="match status" value="1"/>
</dbReference>
<dbReference type="EMBL" id="JACSQM010000015">
    <property type="protein sequence ID" value="MBD7966249.1"/>
    <property type="molecule type" value="Genomic_DNA"/>
</dbReference>
<dbReference type="Pfam" id="PF01381">
    <property type="entry name" value="HTH_3"/>
    <property type="match status" value="1"/>
</dbReference>
<dbReference type="InterPro" id="IPR001387">
    <property type="entry name" value="Cro/C1-type_HTH"/>
</dbReference>
<dbReference type="RefSeq" id="WP_191755392.1">
    <property type="nucleotide sequence ID" value="NZ_JACSQM010000015.1"/>
</dbReference>
<dbReference type="SUPFAM" id="SSF47413">
    <property type="entry name" value="lambda repressor-like DNA-binding domains"/>
    <property type="match status" value="1"/>
</dbReference>
<dbReference type="Gene3D" id="1.10.260.40">
    <property type="entry name" value="lambda repressor-like DNA-binding domains"/>
    <property type="match status" value="1"/>
</dbReference>
<accession>A0ABR8SRW7</accession>
<comment type="caution">
    <text evidence="3">The sequence shown here is derived from an EMBL/GenBank/DDBJ whole genome shotgun (WGS) entry which is preliminary data.</text>
</comment>
<dbReference type="InterPro" id="IPR050807">
    <property type="entry name" value="TransReg_Diox_bact_type"/>
</dbReference>
<dbReference type="Proteomes" id="UP000603641">
    <property type="component" value="Unassembled WGS sequence"/>
</dbReference>
<dbReference type="PROSITE" id="PS50943">
    <property type="entry name" value="HTH_CROC1"/>
    <property type="match status" value="1"/>
</dbReference>